<accession>A0ABM0GUN9</accession>
<feature type="domain" description="Protein kinase" evidence="7">
    <location>
        <begin position="22"/>
        <end position="280"/>
    </location>
</feature>
<reference evidence="9" key="1">
    <citation type="submission" date="2025-08" db="UniProtKB">
        <authorList>
            <consortium name="RefSeq"/>
        </authorList>
    </citation>
    <scope>IDENTIFICATION</scope>
    <source>
        <tissue evidence="9">Testes</tissue>
    </source>
</reference>
<dbReference type="PANTHER" id="PTHR24346">
    <property type="entry name" value="MAP/MICROTUBULE AFFINITY-REGULATING KINASE"/>
    <property type="match status" value="1"/>
</dbReference>
<dbReference type="InterPro" id="IPR000719">
    <property type="entry name" value="Prot_kinase_dom"/>
</dbReference>
<dbReference type="SUPFAM" id="SSF56112">
    <property type="entry name" value="Protein kinase-like (PK-like)"/>
    <property type="match status" value="1"/>
</dbReference>
<protein>
    <submittedName>
        <fullName evidence="9">Testis-specific serine/threonine-protein kinase 1-like</fullName>
    </submittedName>
</protein>
<feature type="binding site" evidence="6">
    <location>
        <position position="51"/>
    </location>
    <ligand>
        <name>ATP</name>
        <dbReference type="ChEBI" id="CHEBI:30616"/>
    </ligand>
</feature>
<dbReference type="Proteomes" id="UP000694865">
    <property type="component" value="Unplaced"/>
</dbReference>
<keyword evidence="3 6" id="KW-0547">Nucleotide-binding</keyword>
<evidence type="ECO:0000259" key="7">
    <source>
        <dbReference type="PROSITE" id="PS50011"/>
    </source>
</evidence>
<dbReference type="Pfam" id="PF00069">
    <property type="entry name" value="Pkinase"/>
    <property type="match status" value="1"/>
</dbReference>
<keyword evidence="4" id="KW-0418">Kinase</keyword>
<dbReference type="PROSITE" id="PS00107">
    <property type="entry name" value="PROTEIN_KINASE_ATP"/>
    <property type="match status" value="1"/>
</dbReference>
<evidence type="ECO:0000313" key="8">
    <source>
        <dbReference type="Proteomes" id="UP000694865"/>
    </source>
</evidence>
<proteinExistence type="predicted"/>
<name>A0ABM0GUN9_SACKO</name>
<evidence type="ECO:0000256" key="3">
    <source>
        <dbReference type="ARBA" id="ARBA00022741"/>
    </source>
</evidence>
<organism evidence="8 9">
    <name type="scientific">Saccoglossus kowalevskii</name>
    <name type="common">Acorn worm</name>
    <dbReference type="NCBI Taxonomy" id="10224"/>
    <lineage>
        <taxon>Eukaryota</taxon>
        <taxon>Metazoa</taxon>
        <taxon>Hemichordata</taxon>
        <taxon>Enteropneusta</taxon>
        <taxon>Harrimaniidae</taxon>
        <taxon>Saccoglossus</taxon>
    </lineage>
</organism>
<dbReference type="Gene3D" id="1.10.510.10">
    <property type="entry name" value="Transferase(Phosphotransferase) domain 1"/>
    <property type="match status" value="1"/>
</dbReference>
<evidence type="ECO:0000256" key="5">
    <source>
        <dbReference type="ARBA" id="ARBA00022840"/>
    </source>
</evidence>
<keyword evidence="1" id="KW-0723">Serine/threonine-protein kinase</keyword>
<keyword evidence="8" id="KW-1185">Reference proteome</keyword>
<gene>
    <name evidence="9" type="primary">LOC100368745</name>
</gene>
<dbReference type="InterPro" id="IPR011009">
    <property type="entry name" value="Kinase-like_dom_sf"/>
</dbReference>
<evidence type="ECO:0000256" key="4">
    <source>
        <dbReference type="ARBA" id="ARBA00022777"/>
    </source>
</evidence>
<evidence type="ECO:0000256" key="6">
    <source>
        <dbReference type="PROSITE-ProRule" id="PRU10141"/>
    </source>
</evidence>
<dbReference type="PROSITE" id="PS50011">
    <property type="entry name" value="PROTEIN_KINASE_DOM"/>
    <property type="match status" value="1"/>
</dbReference>
<dbReference type="InterPro" id="IPR017441">
    <property type="entry name" value="Protein_kinase_ATP_BS"/>
</dbReference>
<dbReference type="RefSeq" id="XP_002737731.1">
    <property type="nucleotide sequence ID" value="XM_002737685.1"/>
</dbReference>
<evidence type="ECO:0000256" key="1">
    <source>
        <dbReference type="ARBA" id="ARBA00022527"/>
    </source>
</evidence>
<dbReference type="GeneID" id="100368745"/>
<keyword evidence="5 6" id="KW-0067">ATP-binding</keyword>
<evidence type="ECO:0000256" key="2">
    <source>
        <dbReference type="ARBA" id="ARBA00022679"/>
    </source>
</evidence>
<evidence type="ECO:0000313" key="9">
    <source>
        <dbReference type="RefSeq" id="XP_002737731.1"/>
    </source>
</evidence>
<sequence length="283" mass="32729">MERRPFQRTPSSNNLPFLNGYRFTDEKLGMGAYSVVQRAYSDKLSEYVAVKVTDELKEPGEFVKNSVPKEVTILQRLNHEHIVDIYDYFQQGYKYFTVLALAEAGNLDSYIKRKIRLQEKEANNLFRQILRAVYHCHNTAKVAHGDISCTNVLLYDNNYIKLCDFGMAIELDKSDRLLHTSYSGTHGYAAPEILDGQPYDPRFADIWALGVLLFYMVTGNFPFNISNGLEGLRSDMDNPPRWPRPLNRISKPCRDLIKSMLTVNVEHRIHLSGIWESEWMTSY</sequence>
<keyword evidence="2" id="KW-0808">Transferase</keyword>
<dbReference type="PANTHER" id="PTHR24346:SF82">
    <property type="entry name" value="KP78A-RELATED"/>
    <property type="match status" value="1"/>
</dbReference>